<comment type="subcellular location">
    <subcellularLocation>
        <location evidence="1">Membrane</location>
        <topology evidence="1">Multi-pass membrane protein</topology>
    </subcellularLocation>
</comment>
<feature type="transmembrane region" description="Helical" evidence="5">
    <location>
        <begin position="39"/>
        <end position="56"/>
    </location>
</feature>
<organism evidence="6 7">
    <name type="scientific">Burkholderia paludis</name>
    <dbReference type="NCBI Taxonomy" id="1506587"/>
    <lineage>
        <taxon>Bacteria</taxon>
        <taxon>Pseudomonadati</taxon>
        <taxon>Pseudomonadota</taxon>
        <taxon>Betaproteobacteria</taxon>
        <taxon>Burkholderiales</taxon>
        <taxon>Burkholderiaceae</taxon>
        <taxon>Burkholderia</taxon>
        <taxon>Burkholderia cepacia complex</taxon>
    </lineage>
</organism>
<feature type="transmembrane region" description="Helical" evidence="5">
    <location>
        <begin position="68"/>
        <end position="88"/>
    </location>
</feature>
<sequence length="248" mass="26376">MIIIVATLGAGVGSVWVADLLTVRTRSAGHDDSDAQQRLLSLATGTLLATAFTHLLPEAFESKVDVQALFLTLLVGLVFFFLLSKVALRHREPHPVDHRHRGAGWPLLIGDGVHGFGDGVLIASALVADVRAGIVAAISVLVHEVPHHMGDLVVLREGGRRGPARLKVSMAGSITALGGVAGYFLASRLQTWQPFLVTLAGSSFIYVALSNLIPRLQQRQTSRETSAQMVWLLLGIALVALVGGIAHE</sequence>
<evidence type="ECO:0000256" key="5">
    <source>
        <dbReference type="SAM" id="Phobius"/>
    </source>
</evidence>
<evidence type="ECO:0000313" key="7">
    <source>
        <dbReference type="Proteomes" id="UP000494330"/>
    </source>
</evidence>
<evidence type="ECO:0000256" key="2">
    <source>
        <dbReference type="ARBA" id="ARBA00022692"/>
    </source>
</evidence>
<dbReference type="GO" id="GO:0016020">
    <property type="term" value="C:membrane"/>
    <property type="evidence" value="ECO:0007669"/>
    <property type="project" value="UniProtKB-SubCell"/>
</dbReference>
<accession>A0A6J5DRC4</accession>
<gene>
    <name evidence="6" type="ORF">BPA30113_02785</name>
</gene>
<feature type="transmembrane region" description="Helical" evidence="5">
    <location>
        <begin position="166"/>
        <end position="186"/>
    </location>
</feature>
<dbReference type="PANTHER" id="PTHR16950:SF16">
    <property type="entry name" value="ZINC TRANSPORTER ZIP13"/>
    <property type="match status" value="1"/>
</dbReference>
<proteinExistence type="predicted"/>
<evidence type="ECO:0000256" key="3">
    <source>
        <dbReference type="ARBA" id="ARBA00022989"/>
    </source>
</evidence>
<evidence type="ECO:0000256" key="4">
    <source>
        <dbReference type="ARBA" id="ARBA00023136"/>
    </source>
</evidence>
<dbReference type="AlphaFoldDB" id="A0A6J5DRC4"/>
<reference evidence="6 7" key="1">
    <citation type="submission" date="2019-09" db="EMBL/GenBank/DDBJ databases">
        <authorList>
            <person name="Depoorter E."/>
        </authorList>
    </citation>
    <scope>NUCLEOTIDE SEQUENCE [LARGE SCALE GENOMIC DNA]</scope>
    <source>
        <strain evidence="6">LMG 30113</strain>
    </source>
</reference>
<dbReference type="EMBL" id="CABVQD010000007">
    <property type="protein sequence ID" value="VWB62664.1"/>
    <property type="molecule type" value="Genomic_DNA"/>
</dbReference>
<dbReference type="PANTHER" id="PTHR16950">
    <property type="entry name" value="ZINC TRANSPORTER SLC39A7 HISTIDINE-RICH MEMBRANE PROTEIN KE4"/>
    <property type="match status" value="1"/>
</dbReference>
<evidence type="ECO:0000256" key="1">
    <source>
        <dbReference type="ARBA" id="ARBA00004141"/>
    </source>
</evidence>
<dbReference type="GO" id="GO:0046873">
    <property type="term" value="F:metal ion transmembrane transporter activity"/>
    <property type="evidence" value="ECO:0007669"/>
    <property type="project" value="InterPro"/>
</dbReference>
<evidence type="ECO:0008006" key="8">
    <source>
        <dbReference type="Google" id="ProtNLM"/>
    </source>
</evidence>
<dbReference type="InterPro" id="IPR003689">
    <property type="entry name" value="ZIP"/>
</dbReference>
<dbReference type="Pfam" id="PF02535">
    <property type="entry name" value="Zip"/>
    <property type="match status" value="1"/>
</dbReference>
<keyword evidence="3 5" id="KW-1133">Transmembrane helix</keyword>
<name>A0A6J5DRC4_9BURK</name>
<keyword evidence="7" id="KW-1185">Reference proteome</keyword>
<feature type="transmembrane region" description="Helical" evidence="5">
    <location>
        <begin position="192"/>
        <end position="209"/>
    </location>
</feature>
<dbReference type="Proteomes" id="UP000494330">
    <property type="component" value="Unassembled WGS sequence"/>
</dbReference>
<evidence type="ECO:0000313" key="6">
    <source>
        <dbReference type="EMBL" id="VWB62664.1"/>
    </source>
</evidence>
<feature type="transmembrane region" description="Helical" evidence="5">
    <location>
        <begin position="230"/>
        <end position="247"/>
    </location>
</feature>
<keyword evidence="2 5" id="KW-0812">Transmembrane</keyword>
<keyword evidence="4 5" id="KW-0472">Membrane</keyword>
<protein>
    <recommendedName>
        <fullName evidence="8">ZIP family metal transporter</fullName>
    </recommendedName>
</protein>